<dbReference type="SMART" id="SM00318">
    <property type="entry name" value="SNc"/>
    <property type="match status" value="1"/>
</dbReference>
<dbReference type="PANTHER" id="PTHR12302">
    <property type="entry name" value="EBNA2 BINDING PROTEIN P100"/>
    <property type="match status" value="1"/>
</dbReference>
<dbReference type="GO" id="GO:0016787">
    <property type="term" value="F:hydrolase activity"/>
    <property type="evidence" value="ECO:0007669"/>
    <property type="project" value="UniProtKB-KW"/>
</dbReference>
<feature type="region of interest" description="Disordered" evidence="4">
    <location>
        <begin position="20"/>
        <end position="50"/>
    </location>
</feature>
<dbReference type="Proteomes" id="UP001596201">
    <property type="component" value="Unassembled WGS sequence"/>
</dbReference>
<comment type="caution">
    <text evidence="7">The sequence shown here is derived from an EMBL/GenBank/DDBJ whole genome shotgun (WGS) entry which is preliminary data.</text>
</comment>
<feature type="compositionally biased region" description="Polar residues" evidence="4">
    <location>
        <begin position="27"/>
        <end position="39"/>
    </location>
</feature>
<name>A0ABD5RAL3_9EURY</name>
<dbReference type="InterPro" id="IPR001322">
    <property type="entry name" value="Lamin_tail_dom"/>
</dbReference>
<keyword evidence="8" id="KW-1185">Reference proteome</keyword>
<feature type="compositionally biased region" description="Low complexity" evidence="4">
    <location>
        <begin position="216"/>
        <end position="227"/>
    </location>
</feature>
<feature type="compositionally biased region" description="Low complexity" evidence="4">
    <location>
        <begin position="197"/>
        <end position="208"/>
    </location>
</feature>
<dbReference type="SUPFAM" id="SSF50199">
    <property type="entry name" value="Staphylococcal nuclease"/>
    <property type="match status" value="1"/>
</dbReference>
<dbReference type="GO" id="GO:0004519">
    <property type="term" value="F:endonuclease activity"/>
    <property type="evidence" value="ECO:0007669"/>
    <property type="project" value="UniProtKB-KW"/>
</dbReference>
<proteinExistence type="predicted"/>
<dbReference type="PANTHER" id="PTHR12302:SF3">
    <property type="entry name" value="SERINE_THREONINE-PROTEIN KINASE 31"/>
    <property type="match status" value="1"/>
</dbReference>
<evidence type="ECO:0000256" key="4">
    <source>
        <dbReference type="SAM" id="MobiDB-lite"/>
    </source>
</evidence>
<sequence length="336" mass="35564">MRVSTLLVVALLLLAGCTAAPPPAESSADTTTPDSSLGPSPTPHPATSPQVTAEVVEVVDGDTIKIRYENGSRDTVRLLGVDTPEVHTEVSPDEFGVPDTDAGRDCLRTWGERASQHAKDTLAGETVQLGFDPNEGKRGYYGRLLAYVYVDGESFNYGLIRQGYARMYDSDFVDRPRFSAAETEAQSDGRGVWGECATADPTASTGATDDTDDTDGTSGSDATASTTTDRLAVSVVADAEGNDNENLNGEYVTLRNRGDDSLDLSGWQITDEAGKTYTFPDGTTLAGGATLRVHSGSGADDGTDYYWNRSGAVWNNGGDTVRLSDADGELVVSLTY</sequence>
<keyword evidence="1" id="KW-0540">Nuclease</keyword>
<evidence type="ECO:0000256" key="1">
    <source>
        <dbReference type="ARBA" id="ARBA00022722"/>
    </source>
</evidence>
<dbReference type="RefSeq" id="WP_227231533.1">
    <property type="nucleotide sequence ID" value="NZ_JAJCVJ010000004.1"/>
</dbReference>
<dbReference type="AlphaFoldDB" id="A0ABD5RAL3"/>
<dbReference type="InterPro" id="IPR002071">
    <property type="entry name" value="Thermonucl_AS"/>
</dbReference>
<evidence type="ECO:0000256" key="3">
    <source>
        <dbReference type="ARBA" id="ARBA00022801"/>
    </source>
</evidence>
<dbReference type="PROSITE" id="PS51841">
    <property type="entry name" value="LTD"/>
    <property type="match status" value="1"/>
</dbReference>
<dbReference type="InterPro" id="IPR016071">
    <property type="entry name" value="Staphylococal_nuclease_OB-fold"/>
</dbReference>
<reference evidence="7 8" key="1">
    <citation type="journal article" date="2019" name="Int. J. Syst. Evol. Microbiol.">
        <title>The Global Catalogue of Microorganisms (GCM) 10K type strain sequencing project: providing services to taxonomists for standard genome sequencing and annotation.</title>
        <authorList>
            <consortium name="The Broad Institute Genomics Platform"/>
            <consortium name="The Broad Institute Genome Sequencing Center for Infectious Disease"/>
            <person name="Wu L."/>
            <person name="Ma J."/>
        </authorList>
    </citation>
    <scope>NUCLEOTIDE SEQUENCE [LARGE SCALE GENOMIC DNA]</scope>
    <source>
        <strain evidence="7 8">CGMCC 1.12237</strain>
    </source>
</reference>
<dbReference type="PROSITE" id="PS51257">
    <property type="entry name" value="PROKAR_LIPOPROTEIN"/>
    <property type="match status" value="1"/>
</dbReference>
<evidence type="ECO:0000259" key="6">
    <source>
        <dbReference type="PROSITE" id="PS51841"/>
    </source>
</evidence>
<dbReference type="EMBL" id="JBHSKX010000001">
    <property type="protein sequence ID" value="MFC5367064.1"/>
    <property type="molecule type" value="Genomic_DNA"/>
</dbReference>
<dbReference type="SUPFAM" id="SSF74853">
    <property type="entry name" value="Lamin A/C globular tail domain"/>
    <property type="match status" value="1"/>
</dbReference>
<dbReference type="Pfam" id="PF00932">
    <property type="entry name" value="LTD"/>
    <property type="match status" value="1"/>
</dbReference>
<feature type="region of interest" description="Disordered" evidence="4">
    <location>
        <begin position="183"/>
        <end position="227"/>
    </location>
</feature>
<organism evidence="7 8">
    <name type="scientific">Salinirubrum litoreum</name>
    <dbReference type="NCBI Taxonomy" id="1126234"/>
    <lineage>
        <taxon>Archaea</taxon>
        <taxon>Methanobacteriati</taxon>
        <taxon>Methanobacteriota</taxon>
        <taxon>Stenosarchaea group</taxon>
        <taxon>Halobacteria</taxon>
        <taxon>Halobacteriales</taxon>
        <taxon>Haloferacaceae</taxon>
        <taxon>Salinirubrum</taxon>
    </lineage>
</organism>
<feature type="domain" description="TNase-like" evidence="5">
    <location>
        <begin position="49"/>
        <end position="195"/>
    </location>
</feature>
<evidence type="ECO:0000256" key="2">
    <source>
        <dbReference type="ARBA" id="ARBA00022759"/>
    </source>
</evidence>
<dbReference type="Gene3D" id="2.60.40.1260">
    <property type="entry name" value="Lamin Tail domain"/>
    <property type="match status" value="1"/>
</dbReference>
<dbReference type="InterPro" id="IPR036415">
    <property type="entry name" value="Lamin_tail_dom_sf"/>
</dbReference>
<evidence type="ECO:0000313" key="8">
    <source>
        <dbReference type="Proteomes" id="UP001596201"/>
    </source>
</evidence>
<evidence type="ECO:0000259" key="5">
    <source>
        <dbReference type="PROSITE" id="PS50830"/>
    </source>
</evidence>
<dbReference type="InterPro" id="IPR035437">
    <property type="entry name" value="SNase_OB-fold_sf"/>
</dbReference>
<dbReference type="Gene3D" id="2.40.50.90">
    <property type="match status" value="1"/>
</dbReference>
<feature type="domain" description="LTD" evidence="6">
    <location>
        <begin position="218"/>
        <end position="336"/>
    </location>
</feature>
<keyword evidence="2" id="KW-0255">Endonuclease</keyword>
<protein>
    <submittedName>
        <fullName evidence="7">Lamin tail domain-containing protein</fullName>
    </submittedName>
</protein>
<gene>
    <name evidence="7" type="ORF">ACFPJ5_08935</name>
</gene>
<accession>A0ABD5RAL3</accession>
<dbReference type="PROSITE" id="PS01123">
    <property type="entry name" value="TNASE_1"/>
    <property type="match status" value="1"/>
</dbReference>
<dbReference type="PROSITE" id="PS50830">
    <property type="entry name" value="TNASE_3"/>
    <property type="match status" value="1"/>
</dbReference>
<dbReference type="Pfam" id="PF00565">
    <property type="entry name" value="SNase"/>
    <property type="match status" value="1"/>
</dbReference>
<evidence type="ECO:0000313" key="7">
    <source>
        <dbReference type="EMBL" id="MFC5367064.1"/>
    </source>
</evidence>
<keyword evidence="3" id="KW-0378">Hydrolase</keyword>